<organism evidence="1 2">
    <name type="scientific">Trichinella nelsoni</name>
    <dbReference type="NCBI Taxonomy" id="6336"/>
    <lineage>
        <taxon>Eukaryota</taxon>
        <taxon>Metazoa</taxon>
        <taxon>Ecdysozoa</taxon>
        <taxon>Nematoda</taxon>
        <taxon>Enoplea</taxon>
        <taxon>Dorylaimia</taxon>
        <taxon>Trichinellida</taxon>
        <taxon>Trichinellidae</taxon>
        <taxon>Trichinella</taxon>
    </lineage>
</organism>
<reference evidence="1 2" key="1">
    <citation type="submission" date="2015-01" db="EMBL/GenBank/DDBJ databases">
        <title>Evolution of Trichinella species and genotypes.</title>
        <authorList>
            <person name="Korhonen P.K."/>
            <person name="Edoardo P."/>
            <person name="Giuseppe L.R."/>
            <person name="Gasser R.B."/>
        </authorList>
    </citation>
    <scope>NUCLEOTIDE SEQUENCE [LARGE SCALE GENOMIC DNA]</scope>
    <source>
        <strain evidence="1">ISS37</strain>
    </source>
</reference>
<accession>A0A0V0RFJ6</accession>
<dbReference type="OrthoDB" id="10545391at2759"/>
<proteinExistence type="predicted"/>
<gene>
    <name evidence="1" type="ORF">T07_7625</name>
</gene>
<evidence type="ECO:0000313" key="2">
    <source>
        <dbReference type="Proteomes" id="UP000054630"/>
    </source>
</evidence>
<sequence>MESGRKIAESFRLGLSTISDIRRDIGKNSCEELSFQKLTEAIWCHNLSRDEDEQWLADHDTPLFETLTDDGILEAVVADGDRANN</sequence>
<dbReference type="EMBL" id="JYDL01000212">
    <property type="protein sequence ID" value="KRX13259.1"/>
    <property type="molecule type" value="Genomic_DNA"/>
</dbReference>
<dbReference type="AlphaFoldDB" id="A0A0V0RFJ6"/>
<name>A0A0V0RFJ6_9BILA</name>
<protein>
    <submittedName>
        <fullName evidence="1">Uncharacterized protein</fullName>
    </submittedName>
</protein>
<dbReference type="Proteomes" id="UP000054630">
    <property type="component" value="Unassembled WGS sequence"/>
</dbReference>
<evidence type="ECO:0000313" key="1">
    <source>
        <dbReference type="EMBL" id="KRX13259.1"/>
    </source>
</evidence>
<keyword evidence="2" id="KW-1185">Reference proteome</keyword>
<comment type="caution">
    <text evidence="1">The sequence shown here is derived from an EMBL/GenBank/DDBJ whole genome shotgun (WGS) entry which is preliminary data.</text>
</comment>